<dbReference type="InterPro" id="IPR052155">
    <property type="entry name" value="Biofilm_reg_signaling"/>
</dbReference>
<feature type="domain" description="EAL" evidence="2">
    <location>
        <begin position="514"/>
        <end position="765"/>
    </location>
</feature>
<keyword evidence="1" id="KW-1133">Transmembrane helix</keyword>
<keyword evidence="1" id="KW-0472">Membrane</keyword>
<feature type="transmembrane region" description="Helical" evidence="1">
    <location>
        <begin position="36"/>
        <end position="55"/>
    </location>
</feature>
<dbReference type="NCBIfam" id="TIGR00254">
    <property type="entry name" value="GGDEF"/>
    <property type="match status" value="1"/>
</dbReference>
<keyword evidence="5" id="KW-1185">Reference proteome</keyword>
<evidence type="ECO:0000259" key="2">
    <source>
        <dbReference type="PROSITE" id="PS50883"/>
    </source>
</evidence>
<dbReference type="Pfam" id="PF00563">
    <property type="entry name" value="EAL"/>
    <property type="match status" value="1"/>
</dbReference>
<name>A0ABR7GJ05_9FIRM</name>
<dbReference type="Gene3D" id="3.20.20.450">
    <property type="entry name" value="EAL domain"/>
    <property type="match status" value="1"/>
</dbReference>
<feature type="transmembrane region" description="Helical" evidence="1">
    <location>
        <begin position="6"/>
        <end position="24"/>
    </location>
</feature>
<dbReference type="PROSITE" id="PS50883">
    <property type="entry name" value="EAL"/>
    <property type="match status" value="1"/>
</dbReference>
<evidence type="ECO:0000259" key="3">
    <source>
        <dbReference type="PROSITE" id="PS50887"/>
    </source>
</evidence>
<dbReference type="InterPro" id="IPR000160">
    <property type="entry name" value="GGDEF_dom"/>
</dbReference>
<dbReference type="InterPro" id="IPR031621">
    <property type="entry name" value="HisKA_7TM"/>
</dbReference>
<dbReference type="Pfam" id="PF00990">
    <property type="entry name" value="GGDEF"/>
    <property type="match status" value="1"/>
</dbReference>
<feature type="transmembrane region" description="Helical" evidence="1">
    <location>
        <begin position="176"/>
        <end position="197"/>
    </location>
</feature>
<dbReference type="Proteomes" id="UP000643810">
    <property type="component" value="Unassembled WGS sequence"/>
</dbReference>
<feature type="transmembrane region" description="Helical" evidence="1">
    <location>
        <begin position="67"/>
        <end position="87"/>
    </location>
</feature>
<dbReference type="Pfam" id="PF16927">
    <property type="entry name" value="HisKA_7TM"/>
    <property type="match status" value="1"/>
</dbReference>
<feature type="transmembrane region" description="Helical" evidence="1">
    <location>
        <begin position="203"/>
        <end position="223"/>
    </location>
</feature>
<dbReference type="RefSeq" id="WP_186854741.1">
    <property type="nucleotide sequence ID" value="NZ_JACOPG010000005.1"/>
</dbReference>
<dbReference type="PANTHER" id="PTHR44757:SF2">
    <property type="entry name" value="BIOFILM ARCHITECTURE MAINTENANCE PROTEIN MBAA"/>
    <property type="match status" value="1"/>
</dbReference>
<sequence length="765" mass="89537">MPKMIYLGILFVLTLLVVAFAGMIREKQDRVSKSIFTLFVAVVVAVVANGIFIMTDEKAIATVSHSVFLACIDWLLLFMLRYVYFYTDNEEKQVKWMTPCYLVAGLETVSMLLNPWLHHVFILKEAFSKSYGAYFYPTGYSGIFYVHLAYCYGLVAWIVLLLMVKIRHTARLYRKKYTSILVSFLAIIICDAIGLALNLPIDISLIFYGAAALIICFFTEFYVPQAMRDKILANAVQIAEMGVGCFDISGKCIYVNRRGKDMFYRYKHLALDEDLSVAEQYFEGWLKRHWKEECSEQVYMEHFEADDKTFNYEFTVQRLTDEEDVFLGYFITCIDRTEETEKYREEHFRATHDLLTGIYNEQYFEERVTETLRTAGKPYVMITSDIKDFKLINDILGTQRGDEILKMHAYFFRERAKEDDLYCRLNEDQFAFCMPKERFTEELFLDVMDRLVDTFANEYFHLQIYMGVYEITDVTEPVFVMVDKCNLAINTIKGDYARRVAYFDDALLQKKLEKNLIINEFEQALELGQIRIYLQAQTRRDGSLLGAEALARWIHPIKGLIAPDEFIPVLESAGLVHKLDLYVWDLAARQLAIWRDQGRDDLYLSVNISVQDQYYLDVYDVFTRLVEKYDLDPHKLKLEITETLFVTEMENHRYMLERLQAYGFEIEIDDFGSGYSSLNILKDIKADVIKIDMEFLQETVNVDRSWSILSALIRLIGQLHMDVITEGVETEEQVEALAQMGCQHFQGYYFCRPMPVDQFEKKYRI</sequence>
<evidence type="ECO:0000313" key="5">
    <source>
        <dbReference type="Proteomes" id="UP000643810"/>
    </source>
</evidence>
<comment type="caution">
    <text evidence="4">The sequence shown here is derived from an EMBL/GenBank/DDBJ whole genome shotgun (WGS) entry which is preliminary data.</text>
</comment>
<dbReference type="EMBL" id="JACOPG010000005">
    <property type="protein sequence ID" value="MBC5687280.1"/>
    <property type="molecule type" value="Genomic_DNA"/>
</dbReference>
<dbReference type="InterPro" id="IPR035919">
    <property type="entry name" value="EAL_sf"/>
</dbReference>
<dbReference type="SUPFAM" id="SSF141868">
    <property type="entry name" value="EAL domain-like"/>
    <property type="match status" value="1"/>
</dbReference>
<dbReference type="SMART" id="SM00052">
    <property type="entry name" value="EAL"/>
    <property type="match status" value="1"/>
</dbReference>
<dbReference type="CDD" id="cd01949">
    <property type="entry name" value="GGDEF"/>
    <property type="match status" value="1"/>
</dbReference>
<dbReference type="PROSITE" id="PS50887">
    <property type="entry name" value="GGDEF"/>
    <property type="match status" value="1"/>
</dbReference>
<dbReference type="SUPFAM" id="SSF55073">
    <property type="entry name" value="Nucleotide cyclase"/>
    <property type="match status" value="1"/>
</dbReference>
<gene>
    <name evidence="4" type="ORF">H8R94_11835</name>
</gene>
<feature type="transmembrane region" description="Helical" evidence="1">
    <location>
        <begin position="99"/>
        <end position="122"/>
    </location>
</feature>
<feature type="domain" description="GGDEF" evidence="3">
    <location>
        <begin position="377"/>
        <end position="505"/>
    </location>
</feature>
<accession>A0ABR7GJ05</accession>
<keyword evidence="1" id="KW-0812">Transmembrane</keyword>
<dbReference type="Gene3D" id="3.30.70.270">
    <property type="match status" value="1"/>
</dbReference>
<dbReference type="PANTHER" id="PTHR44757">
    <property type="entry name" value="DIGUANYLATE CYCLASE DGCP"/>
    <property type="match status" value="1"/>
</dbReference>
<evidence type="ECO:0000256" key="1">
    <source>
        <dbReference type="SAM" id="Phobius"/>
    </source>
</evidence>
<dbReference type="InterPro" id="IPR001633">
    <property type="entry name" value="EAL_dom"/>
</dbReference>
<proteinExistence type="predicted"/>
<feature type="transmembrane region" description="Helical" evidence="1">
    <location>
        <begin position="142"/>
        <end position="164"/>
    </location>
</feature>
<dbReference type="CDD" id="cd01948">
    <property type="entry name" value="EAL"/>
    <property type="match status" value="1"/>
</dbReference>
<protein>
    <submittedName>
        <fullName evidence="4">EAL domain-containing protein</fullName>
    </submittedName>
</protein>
<dbReference type="SMART" id="SM00267">
    <property type="entry name" value="GGDEF"/>
    <property type="match status" value="1"/>
</dbReference>
<dbReference type="InterPro" id="IPR043128">
    <property type="entry name" value="Rev_trsase/Diguanyl_cyclase"/>
</dbReference>
<organism evidence="4 5">
    <name type="scientific">Roseburia lenta</name>
    <dbReference type="NCBI Taxonomy" id="2763061"/>
    <lineage>
        <taxon>Bacteria</taxon>
        <taxon>Bacillati</taxon>
        <taxon>Bacillota</taxon>
        <taxon>Clostridia</taxon>
        <taxon>Lachnospirales</taxon>
        <taxon>Lachnospiraceae</taxon>
        <taxon>Roseburia</taxon>
    </lineage>
</organism>
<reference evidence="4 5" key="1">
    <citation type="submission" date="2020-08" db="EMBL/GenBank/DDBJ databases">
        <title>Genome public.</title>
        <authorList>
            <person name="Liu C."/>
            <person name="Sun Q."/>
        </authorList>
    </citation>
    <scope>NUCLEOTIDE SEQUENCE [LARGE SCALE GENOMIC DNA]</scope>
    <source>
        <strain evidence="4 5">NSJ-9</strain>
    </source>
</reference>
<evidence type="ECO:0000313" key="4">
    <source>
        <dbReference type="EMBL" id="MBC5687280.1"/>
    </source>
</evidence>
<dbReference type="InterPro" id="IPR029787">
    <property type="entry name" value="Nucleotide_cyclase"/>
</dbReference>